<evidence type="ECO:0000256" key="1">
    <source>
        <dbReference type="SAM" id="MobiDB-lite"/>
    </source>
</evidence>
<sequence>MTKVPPSKPNKDAPSPQFDDVLKRMLSSPPKQHKGKKPDEAKKAPHK</sequence>
<dbReference type="Proteomes" id="UP000613011">
    <property type="component" value="Unassembled WGS sequence"/>
</dbReference>
<proteinExistence type="predicted"/>
<organism evidence="2 3">
    <name type="scientific">Ramlibacter aurantiacus</name>
    <dbReference type="NCBI Taxonomy" id="2801330"/>
    <lineage>
        <taxon>Bacteria</taxon>
        <taxon>Pseudomonadati</taxon>
        <taxon>Pseudomonadota</taxon>
        <taxon>Betaproteobacteria</taxon>
        <taxon>Burkholderiales</taxon>
        <taxon>Comamonadaceae</taxon>
        <taxon>Ramlibacter</taxon>
    </lineage>
</organism>
<evidence type="ECO:0000313" key="2">
    <source>
        <dbReference type="EMBL" id="MBL0421726.1"/>
    </source>
</evidence>
<name>A0A936ZQ85_9BURK</name>
<protein>
    <submittedName>
        <fullName evidence="2">Uncharacterized protein</fullName>
    </submittedName>
</protein>
<comment type="caution">
    <text evidence="2">The sequence shown here is derived from an EMBL/GenBank/DDBJ whole genome shotgun (WGS) entry which is preliminary data.</text>
</comment>
<gene>
    <name evidence="2" type="ORF">JI739_15315</name>
</gene>
<evidence type="ECO:0000313" key="3">
    <source>
        <dbReference type="Proteomes" id="UP000613011"/>
    </source>
</evidence>
<feature type="compositionally biased region" description="Basic and acidic residues" evidence="1">
    <location>
        <begin position="37"/>
        <end position="47"/>
    </location>
</feature>
<reference evidence="2" key="1">
    <citation type="submission" date="2021-01" db="EMBL/GenBank/DDBJ databases">
        <title>Ramlibacter sp. strain AW1 16S ribosomal RNA gene Genome sequencing and assembly.</title>
        <authorList>
            <person name="Kang M."/>
        </authorList>
    </citation>
    <scope>NUCLEOTIDE SEQUENCE</scope>
    <source>
        <strain evidence="2">AW1</strain>
    </source>
</reference>
<feature type="region of interest" description="Disordered" evidence="1">
    <location>
        <begin position="1"/>
        <end position="47"/>
    </location>
</feature>
<dbReference type="AlphaFoldDB" id="A0A936ZQ85"/>
<accession>A0A936ZQ85</accession>
<keyword evidence="3" id="KW-1185">Reference proteome</keyword>
<dbReference type="EMBL" id="JAEQNA010000005">
    <property type="protein sequence ID" value="MBL0421726.1"/>
    <property type="molecule type" value="Genomic_DNA"/>
</dbReference>